<gene>
    <name evidence="5" type="ORF">EV643_101218</name>
</gene>
<dbReference type="InterPro" id="IPR001647">
    <property type="entry name" value="HTH_TetR"/>
</dbReference>
<evidence type="ECO:0000259" key="4">
    <source>
        <dbReference type="PROSITE" id="PS50977"/>
    </source>
</evidence>
<dbReference type="EMBL" id="SNWQ01000001">
    <property type="protein sequence ID" value="TDO54429.1"/>
    <property type="molecule type" value="Genomic_DNA"/>
</dbReference>
<feature type="domain" description="HTH tetR-type" evidence="4">
    <location>
        <begin position="17"/>
        <end position="77"/>
    </location>
</feature>
<keyword evidence="1 2" id="KW-0238">DNA-binding</keyword>
<dbReference type="OrthoDB" id="7506349at2"/>
<protein>
    <recommendedName>
        <fullName evidence="4">HTH tetR-type domain-containing protein</fullName>
    </recommendedName>
</protein>
<feature type="compositionally biased region" description="Low complexity" evidence="3">
    <location>
        <begin position="91"/>
        <end position="107"/>
    </location>
</feature>
<dbReference type="Proteomes" id="UP000295388">
    <property type="component" value="Unassembled WGS sequence"/>
</dbReference>
<dbReference type="InterPro" id="IPR009057">
    <property type="entry name" value="Homeodomain-like_sf"/>
</dbReference>
<accession>A0A4R6KQ10</accession>
<dbReference type="Gene3D" id="1.10.357.10">
    <property type="entry name" value="Tetracycline Repressor, domain 2"/>
    <property type="match status" value="1"/>
</dbReference>
<evidence type="ECO:0000256" key="1">
    <source>
        <dbReference type="ARBA" id="ARBA00023125"/>
    </source>
</evidence>
<feature type="region of interest" description="Disordered" evidence="3">
    <location>
        <begin position="80"/>
        <end position="116"/>
    </location>
</feature>
<feature type="DNA-binding region" description="H-T-H motif" evidence="2">
    <location>
        <begin position="40"/>
        <end position="59"/>
    </location>
</feature>
<comment type="caution">
    <text evidence="5">The sequence shown here is derived from an EMBL/GenBank/DDBJ whole genome shotgun (WGS) entry which is preliminary data.</text>
</comment>
<name>A0A4R6KQ10_9ACTN</name>
<evidence type="ECO:0000313" key="6">
    <source>
        <dbReference type="Proteomes" id="UP000295388"/>
    </source>
</evidence>
<proteinExistence type="predicted"/>
<evidence type="ECO:0000256" key="3">
    <source>
        <dbReference type="SAM" id="MobiDB-lite"/>
    </source>
</evidence>
<keyword evidence="6" id="KW-1185">Reference proteome</keyword>
<dbReference type="PROSITE" id="PS50977">
    <property type="entry name" value="HTH_TETR_2"/>
    <property type="match status" value="1"/>
</dbReference>
<dbReference type="GO" id="GO:0003677">
    <property type="term" value="F:DNA binding"/>
    <property type="evidence" value="ECO:0007669"/>
    <property type="project" value="UniProtKB-UniRule"/>
</dbReference>
<dbReference type="Pfam" id="PF17940">
    <property type="entry name" value="TetR_C_31"/>
    <property type="match status" value="1"/>
</dbReference>
<dbReference type="AlphaFoldDB" id="A0A4R6KQ10"/>
<evidence type="ECO:0000313" key="5">
    <source>
        <dbReference type="EMBL" id="TDO54429.1"/>
    </source>
</evidence>
<evidence type="ECO:0000256" key="2">
    <source>
        <dbReference type="PROSITE-ProRule" id="PRU00335"/>
    </source>
</evidence>
<dbReference type="InterPro" id="IPR041583">
    <property type="entry name" value="TetR_C_31"/>
</dbReference>
<dbReference type="SUPFAM" id="SSF46689">
    <property type="entry name" value="Homeodomain-like"/>
    <property type="match status" value="1"/>
</dbReference>
<reference evidence="5 6" key="1">
    <citation type="submission" date="2019-03" db="EMBL/GenBank/DDBJ databases">
        <title>Genomic Encyclopedia of Type Strains, Phase III (KMG-III): the genomes of soil and plant-associated and newly described type strains.</title>
        <authorList>
            <person name="Whitman W."/>
        </authorList>
    </citation>
    <scope>NUCLEOTIDE SEQUENCE [LARGE SCALE GENOMIC DNA]</scope>
    <source>
        <strain evidence="5 6">VKM Ac-2527</strain>
    </source>
</reference>
<sequence length="229" mass="23956">MPTKVPPGVPPKVPLGEDRRAAIADAAIHLVATRGLRGLTHRAVDAKAGLPPGSTSYYLRTRNALLTACVDRMLARDLAAQPGPAEASTSTGPGTAAPSTRATSATPSAPPLPSSSDLEEVLAGMVIHLVRERADDQLARYELSLEARRQPELLDSIVQGGRVLRENLAGMLSAIGIPDAEEAAWPVAAMLDGLMYDRVAGAGRTMSPGAWESAVRRAVSAVLKGFQPD</sequence>
<dbReference type="RefSeq" id="WP_133798019.1">
    <property type="nucleotide sequence ID" value="NZ_SNWQ01000001.1"/>
</dbReference>
<organism evidence="5 6">
    <name type="scientific">Kribbella caucasensis</name>
    <dbReference type="NCBI Taxonomy" id="2512215"/>
    <lineage>
        <taxon>Bacteria</taxon>
        <taxon>Bacillati</taxon>
        <taxon>Actinomycetota</taxon>
        <taxon>Actinomycetes</taxon>
        <taxon>Propionibacteriales</taxon>
        <taxon>Kribbellaceae</taxon>
        <taxon>Kribbella</taxon>
    </lineage>
</organism>